<dbReference type="GO" id="GO:0005829">
    <property type="term" value="C:cytosol"/>
    <property type="evidence" value="ECO:0007669"/>
    <property type="project" value="TreeGrafter"/>
</dbReference>
<dbReference type="GO" id="GO:0000976">
    <property type="term" value="F:transcription cis-regulatory region binding"/>
    <property type="evidence" value="ECO:0007669"/>
    <property type="project" value="TreeGrafter"/>
</dbReference>
<name>A0AAE3QID4_9BACT</name>
<accession>A0AAE3QID4</accession>
<dbReference type="AlphaFoldDB" id="A0AAE3QID4"/>
<dbReference type="Gene3D" id="6.10.250.690">
    <property type="match status" value="1"/>
</dbReference>
<dbReference type="SUPFAM" id="SSF52172">
    <property type="entry name" value="CheY-like"/>
    <property type="match status" value="1"/>
</dbReference>
<keyword evidence="3 5" id="KW-0238">DNA-binding</keyword>
<evidence type="ECO:0000259" key="7">
    <source>
        <dbReference type="PROSITE" id="PS51755"/>
    </source>
</evidence>
<dbReference type="Gene3D" id="1.10.10.10">
    <property type="entry name" value="Winged helix-like DNA-binding domain superfamily/Winged helix DNA-binding domain"/>
    <property type="match status" value="1"/>
</dbReference>
<dbReference type="PANTHER" id="PTHR48111">
    <property type="entry name" value="REGULATOR OF RPOS"/>
    <property type="match status" value="1"/>
</dbReference>
<evidence type="ECO:0000313" key="8">
    <source>
        <dbReference type="EMBL" id="MDJ1479902.1"/>
    </source>
</evidence>
<dbReference type="InterPro" id="IPR001789">
    <property type="entry name" value="Sig_transdc_resp-reg_receiver"/>
</dbReference>
<evidence type="ECO:0000256" key="1">
    <source>
        <dbReference type="ARBA" id="ARBA00022553"/>
    </source>
</evidence>
<sequence>MSKAHILLIEDDLNLGFVIKDNLEMEGFSVTLCDDGDKGWHVFTQLNFDICVLDVMLPKKDGFTLAQEIRQKNTQIPIIFLTAKSMKEDKITGFRIGADDYLTKPFSIEELTLRIEALLRRSKPSINQQNQYALGKYVFDYPNLTLRYESQMQTLTQKEADVLLLLCKNAGKAMKREEILVQVWGSDDYFLGRSLDVFISRLRKHLNNDPTVEISNLHGVGFKLKTPSL</sequence>
<gene>
    <name evidence="8" type="ORF">QNI16_05350</name>
    <name evidence="9" type="ORF">QNI19_17490</name>
</gene>
<dbReference type="InterPro" id="IPR001867">
    <property type="entry name" value="OmpR/PhoB-type_DNA-bd"/>
</dbReference>
<keyword evidence="2" id="KW-0902">Two-component regulatory system</keyword>
<dbReference type="PROSITE" id="PS50110">
    <property type="entry name" value="RESPONSE_REGULATORY"/>
    <property type="match status" value="1"/>
</dbReference>
<dbReference type="GO" id="GO:0000156">
    <property type="term" value="F:phosphorelay response regulator activity"/>
    <property type="evidence" value="ECO:0007669"/>
    <property type="project" value="TreeGrafter"/>
</dbReference>
<dbReference type="Proteomes" id="UP001241110">
    <property type="component" value="Unassembled WGS sequence"/>
</dbReference>
<evidence type="ECO:0000256" key="5">
    <source>
        <dbReference type="PROSITE-ProRule" id="PRU01091"/>
    </source>
</evidence>
<feature type="modified residue" description="4-aspartylphosphate" evidence="4">
    <location>
        <position position="54"/>
    </location>
</feature>
<evidence type="ECO:0000256" key="4">
    <source>
        <dbReference type="PROSITE-ProRule" id="PRU00169"/>
    </source>
</evidence>
<dbReference type="InterPro" id="IPR039420">
    <property type="entry name" value="WalR-like"/>
</dbReference>
<feature type="DNA-binding region" description="OmpR/PhoB-type" evidence="5">
    <location>
        <begin position="129"/>
        <end position="226"/>
    </location>
</feature>
<feature type="domain" description="OmpR/PhoB-type" evidence="7">
    <location>
        <begin position="129"/>
        <end position="226"/>
    </location>
</feature>
<keyword evidence="1 4" id="KW-0597">Phosphoprotein</keyword>
<protein>
    <submittedName>
        <fullName evidence="8">Response regulator transcription factor</fullName>
    </submittedName>
</protein>
<evidence type="ECO:0000256" key="3">
    <source>
        <dbReference type="ARBA" id="ARBA00023125"/>
    </source>
</evidence>
<dbReference type="InterPro" id="IPR016032">
    <property type="entry name" value="Sig_transdc_resp-reg_C-effctor"/>
</dbReference>
<evidence type="ECO:0000259" key="6">
    <source>
        <dbReference type="PROSITE" id="PS50110"/>
    </source>
</evidence>
<dbReference type="SMART" id="SM00448">
    <property type="entry name" value="REC"/>
    <property type="match status" value="1"/>
</dbReference>
<keyword evidence="10" id="KW-1185">Reference proteome</keyword>
<dbReference type="PROSITE" id="PS51755">
    <property type="entry name" value="OMPR_PHOB"/>
    <property type="match status" value="1"/>
</dbReference>
<dbReference type="CDD" id="cd00383">
    <property type="entry name" value="trans_reg_C"/>
    <property type="match status" value="1"/>
</dbReference>
<feature type="domain" description="Response regulatory" evidence="6">
    <location>
        <begin position="5"/>
        <end position="119"/>
    </location>
</feature>
<dbReference type="EMBL" id="JASJOT010000011">
    <property type="protein sequence ID" value="MDJ1494736.1"/>
    <property type="molecule type" value="Genomic_DNA"/>
</dbReference>
<dbReference type="EMBL" id="JASJOS010000002">
    <property type="protein sequence ID" value="MDJ1479902.1"/>
    <property type="molecule type" value="Genomic_DNA"/>
</dbReference>
<dbReference type="SUPFAM" id="SSF46894">
    <property type="entry name" value="C-terminal effector domain of the bipartite response regulators"/>
    <property type="match status" value="1"/>
</dbReference>
<dbReference type="InterPro" id="IPR036388">
    <property type="entry name" value="WH-like_DNA-bd_sf"/>
</dbReference>
<dbReference type="GO" id="GO:0032993">
    <property type="term" value="C:protein-DNA complex"/>
    <property type="evidence" value="ECO:0007669"/>
    <property type="project" value="TreeGrafter"/>
</dbReference>
<dbReference type="Pfam" id="PF00486">
    <property type="entry name" value="Trans_reg_C"/>
    <property type="match status" value="1"/>
</dbReference>
<organism evidence="8 11">
    <name type="scientific">Xanthocytophaga flava</name>
    <dbReference type="NCBI Taxonomy" id="3048013"/>
    <lineage>
        <taxon>Bacteria</taxon>
        <taxon>Pseudomonadati</taxon>
        <taxon>Bacteroidota</taxon>
        <taxon>Cytophagia</taxon>
        <taxon>Cytophagales</taxon>
        <taxon>Rhodocytophagaceae</taxon>
        <taxon>Xanthocytophaga</taxon>
    </lineage>
</organism>
<comment type="caution">
    <text evidence="8">The sequence shown here is derived from an EMBL/GenBank/DDBJ whole genome shotgun (WGS) entry which is preliminary data.</text>
</comment>
<evidence type="ECO:0000313" key="10">
    <source>
        <dbReference type="Proteomes" id="UP001228581"/>
    </source>
</evidence>
<evidence type="ECO:0000256" key="2">
    <source>
        <dbReference type="ARBA" id="ARBA00023012"/>
    </source>
</evidence>
<dbReference type="InterPro" id="IPR011006">
    <property type="entry name" value="CheY-like_superfamily"/>
</dbReference>
<proteinExistence type="predicted"/>
<evidence type="ECO:0000313" key="9">
    <source>
        <dbReference type="EMBL" id="MDJ1494736.1"/>
    </source>
</evidence>
<dbReference type="FunFam" id="3.40.50.2300:FF:000073">
    <property type="entry name" value="DNA-binding response regulator RprY"/>
    <property type="match status" value="1"/>
</dbReference>
<reference evidence="8 10" key="1">
    <citation type="submission" date="2023-05" db="EMBL/GenBank/DDBJ databases">
        <authorList>
            <person name="Zhang X."/>
        </authorList>
    </citation>
    <scope>NUCLEOTIDE SEQUENCE</scope>
    <source>
        <strain evidence="9 10">DM2B3-1</strain>
        <strain evidence="8">YF14B1</strain>
    </source>
</reference>
<evidence type="ECO:0000313" key="11">
    <source>
        <dbReference type="Proteomes" id="UP001241110"/>
    </source>
</evidence>
<dbReference type="SMART" id="SM00862">
    <property type="entry name" value="Trans_reg_C"/>
    <property type="match status" value="1"/>
</dbReference>
<dbReference type="CDD" id="cd17574">
    <property type="entry name" value="REC_OmpR"/>
    <property type="match status" value="1"/>
</dbReference>
<dbReference type="Pfam" id="PF00072">
    <property type="entry name" value="Response_reg"/>
    <property type="match status" value="1"/>
</dbReference>
<dbReference type="GO" id="GO:0006355">
    <property type="term" value="P:regulation of DNA-templated transcription"/>
    <property type="evidence" value="ECO:0007669"/>
    <property type="project" value="InterPro"/>
</dbReference>
<dbReference type="PANTHER" id="PTHR48111:SF40">
    <property type="entry name" value="PHOSPHATE REGULON TRANSCRIPTIONAL REGULATORY PROTEIN PHOB"/>
    <property type="match status" value="1"/>
</dbReference>
<dbReference type="Gene3D" id="3.40.50.2300">
    <property type="match status" value="1"/>
</dbReference>
<dbReference type="RefSeq" id="WP_313976457.1">
    <property type="nucleotide sequence ID" value="NZ_JASJOS010000002.1"/>
</dbReference>
<dbReference type="Proteomes" id="UP001228581">
    <property type="component" value="Unassembled WGS sequence"/>
</dbReference>